<comment type="caution">
    <text evidence="1">The sequence shown here is derived from an EMBL/GenBank/DDBJ whole genome shotgun (WGS) entry which is preliminary data.</text>
</comment>
<accession>A0ACB8TLL7</accession>
<keyword evidence="2" id="KW-1185">Reference proteome</keyword>
<evidence type="ECO:0000313" key="1">
    <source>
        <dbReference type="EMBL" id="KAI0082896.1"/>
    </source>
</evidence>
<evidence type="ECO:0000313" key="2">
    <source>
        <dbReference type="Proteomes" id="UP001055072"/>
    </source>
</evidence>
<gene>
    <name evidence="1" type="ORF">BDY19DRAFT_999126</name>
</gene>
<dbReference type="Proteomes" id="UP001055072">
    <property type="component" value="Unassembled WGS sequence"/>
</dbReference>
<dbReference type="EMBL" id="MU275139">
    <property type="protein sequence ID" value="KAI0082896.1"/>
    <property type="molecule type" value="Genomic_DNA"/>
</dbReference>
<name>A0ACB8TLL7_9APHY</name>
<sequence>MLTIEAKGIIYKSDTCDILIIDSLFITCWFFPRLFRQTAGPWANVEIVDFRIRVMQNDEIPRYVQMLRANIVETILMGEFLCVDDFSTSIRFNGLSEGAVELPEDMHERMPNGGPYNVHLDGHDDAVHECPADFGGKMGARGHLEKSSPALFLSKEQDEMWISARAGGIYINNRQGRYYSFGSIDVQHRRNWSVN</sequence>
<protein>
    <submittedName>
        <fullName evidence="1">Uncharacterized protein</fullName>
    </submittedName>
</protein>
<organism evidence="1 2">
    <name type="scientific">Irpex rosettiformis</name>
    <dbReference type="NCBI Taxonomy" id="378272"/>
    <lineage>
        <taxon>Eukaryota</taxon>
        <taxon>Fungi</taxon>
        <taxon>Dikarya</taxon>
        <taxon>Basidiomycota</taxon>
        <taxon>Agaricomycotina</taxon>
        <taxon>Agaricomycetes</taxon>
        <taxon>Polyporales</taxon>
        <taxon>Irpicaceae</taxon>
        <taxon>Irpex</taxon>
    </lineage>
</organism>
<reference evidence="1" key="1">
    <citation type="journal article" date="2021" name="Environ. Microbiol.">
        <title>Gene family expansions and transcriptome signatures uncover fungal adaptations to wood decay.</title>
        <authorList>
            <person name="Hage H."/>
            <person name="Miyauchi S."/>
            <person name="Viragh M."/>
            <person name="Drula E."/>
            <person name="Min B."/>
            <person name="Chaduli D."/>
            <person name="Navarro D."/>
            <person name="Favel A."/>
            <person name="Norest M."/>
            <person name="Lesage-Meessen L."/>
            <person name="Balint B."/>
            <person name="Merenyi Z."/>
            <person name="de Eugenio L."/>
            <person name="Morin E."/>
            <person name="Martinez A.T."/>
            <person name="Baldrian P."/>
            <person name="Stursova M."/>
            <person name="Martinez M.J."/>
            <person name="Novotny C."/>
            <person name="Magnuson J.K."/>
            <person name="Spatafora J.W."/>
            <person name="Maurice S."/>
            <person name="Pangilinan J."/>
            <person name="Andreopoulos W."/>
            <person name="LaButti K."/>
            <person name="Hundley H."/>
            <person name="Na H."/>
            <person name="Kuo A."/>
            <person name="Barry K."/>
            <person name="Lipzen A."/>
            <person name="Henrissat B."/>
            <person name="Riley R."/>
            <person name="Ahrendt S."/>
            <person name="Nagy L.G."/>
            <person name="Grigoriev I.V."/>
            <person name="Martin F."/>
            <person name="Rosso M.N."/>
        </authorList>
    </citation>
    <scope>NUCLEOTIDE SEQUENCE</scope>
    <source>
        <strain evidence="1">CBS 384.51</strain>
    </source>
</reference>
<proteinExistence type="predicted"/>